<evidence type="ECO:0000313" key="8">
    <source>
        <dbReference type="Proteomes" id="UP000053661"/>
    </source>
</evidence>
<dbReference type="GO" id="GO:0005634">
    <property type="term" value="C:nucleus"/>
    <property type="evidence" value="ECO:0007669"/>
    <property type="project" value="TreeGrafter"/>
</dbReference>
<accession>A0A093BSJ8</accession>
<dbReference type="Gene3D" id="3.30.40.10">
    <property type="entry name" value="Zinc/RING finger domain, C3HC4 (zinc finger)"/>
    <property type="match status" value="2"/>
</dbReference>
<dbReference type="InterPro" id="IPR019786">
    <property type="entry name" value="Zinc_finger_PHD-type_CS"/>
</dbReference>
<dbReference type="InterPro" id="IPR013083">
    <property type="entry name" value="Znf_RING/FYVE/PHD"/>
</dbReference>
<dbReference type="Pfam" id="PF13771">
    <property type="entry name" value="zf-HC5HC2H"/>
    <property type="match status" value="1"/>
</dbReference>
<dbReference type="SUPFAM" id="SSF57903">
    <property type="entry name" value="FYVE/PHD zinc finger"/>
    <property type="match status" value="1"/>
</dbReference>
<dbReference type="PROSITE" id="PS01359">
    <property type="entry name" value="ZF_PHD_1"/>
    <property type="match status" value="1"/>
</dbReference>
<gene>
    <name evidence="7" type="ORF">N340_01563</name>
</gene>
<dbReference type="SMART" id="SM00249">
    <property type="entry name" value="PHD"/>
    <property type="match status" value="2"/>
</dbReference>
<dbReference type="Pfam" id="PF26054">
    <property type="entry name" value="PHD_G2E3"/>
    <property type="match status" value="1"/>
</dbReference>
<keyword evidence="8" id="KW-1185">Reference proteome</keyword>
<dbReference type="Proteomes" id="UP000053661">
    <property type="component" value="Unassembled WGS sequence"/>
</dbReference>
<dbReference type="InterPro" id="IPR001841">
    <property type="entry name" value="Znf_RING"/>
</dbReference>
<dbReference type="PANTHER" id="PTHR12420">
    <property type="entry name" value="PHD FINGER PROTEIN"/>
    <property type="match status" value="1"/>
</dbReference>
<feature type="domain" description="RING-type" evidence="5">
    <location>
        <begin position="118"/>
        <end position="167"/>
    </location>
</feature>
<dbReference type="SUPFAM" id="SSF57850">
    <property type="entry name" value="RING/U-box"/>
    <property type="match status" value="1"/>
</dbReference>
<dbReference type="PROSITE" id="PS51805">
    <property type="entry name" value="EPHD"/>
    <property type="match status" value="1"/>
</dbReference>
<keyword evidence="1" id="KW-0479">Metal-binding</keyword>
<dbReference type="InterPro" id="IPR051188">
    <property type="entry name" value="PHD-type_Zinc_Finger"/>
</dbReference>
<dbReference type="PANTHER" id="PTHR12420:SF47">
    <property type="entry name" value="PHD FINGER PROTEIN 7"/>
    <property type="match status" value="1"/>
</dbReference>
<evidence type="ECO:0000259" key="5">
    <source>
        <dbReference type="PROSITE" id="PS50089"/>
    </source>
</evidence>
<sequence length="244" mass="27457">AQPDADLCGRKLEKRGLCAHEFCLSFANGLLQQGCKDGVRLEDIRHTIKRAAKKNCFVCGERGATITCRETDCNRSFHLPCAVEGECVTQYFGLYRSFCHEHCPEQAVEAALEGNTTCLICLEPVGDRKSYGTVVCPACKHAWFHRGCIQKQALHAGFSCFCCPHCQNEYRFPMEMLTIGIRIPRRPPSWVDDAAYRQLYERHSRCDASDCLCPGGREKAEEEGPWQLLLCRSCAAEGTHRRCS</sequence>
<dbReference type="AlphaFoldDB" id="A0A093BSJ8"/>
<feature type="domain" description="PHD-type" evidence="6">
    <location>
        <begin position="1"/>
        <end position="103"/>
    </location>
</feature>
<feature type="non-terminal residue" evidence="7">
    <location>
        <position position="1"/>
    </location>
</feature>
<name>A0A093BSJ8_TAUER</name>
<evidence type="ECO:0000313" key="7">
    <source>
        <dbReference type="EMBL" id="KFV03859.1"/>
    </source>
</evidence>
<dbReference type="GO" id="GO:0008270">
    <property type="term" value="F:zinc ion binding"/>
    <property type="evidence" value="ECO:0007669"/>
    <property type="project" value="UniProtKB-KW"/>
</dbReference>
<evidence type="ECO:0000256" key="2">
    <source>
        <dbReference type="ARBA" id="ARBA00022771"/>
    </source>
</evidence>
<organism evidence="7 8">
    <name type="scientific">Tauraco erythrolophus</name>
    <name type="common">Red-crested turaco</name>
    <dbReference type="NCBI Taxonomy" id="121530"/>
    <lineage>
        <taxon>Eukaryota</taxon>
        <taxon>Metazoa</taxon>
        <taxon>Chordata</taxon>
        <taxon>Craniata</taxon>
        <taxon>Vertebrata</taxon>
        <taxon>Euteleostomi</taxon>
        <taxon>Archelosauria</taxon>
        <taxon>Archosauria</taxon>
        <taxon>Dinosauria</taxon>
        <taxon>Saurischia</taxon>
        <taxon>Theropoda</taxon>
        <taxon>Coelurosauria</taxon>
        <taxon>Aves</taxon>
        <taxon>Neognathae</taxon>
        <taxon>Neoaves</taxon>
        <taxon>Otidimorphae</taxon>
        <taxon>Musophagiformes</taxon>
        <taxon>Musophagidae</taxon>
        <taxon>Tauraco</taxon>
    </lineage>
</organism>
<dbReference type="PROSITE" id="PS50089">
    <property type="entry name" value="ZF_RING_2"/>
    <property type="match status" value="1"/>
</dbReference>
<keyword evidence="3" id="KW-0862">Zinc</keyword>
<dbReference type="InterPro" id="IPR001965">
    <property type="entry name" value="Znf_PHD"/>
</dbReference>
<keyword evidence="2 4" id="KW-0863">Zinc-finger</keyword>
<proteinExistence type="predicted"/>
<dbReference type="InterPro" id="IPR059102">
    <property type="entry name" value="PHD_PHF7/G2E3-like"/>
</dbReference>
<protein>
    <submittedName>
        <fullName evidence="7">PHD finger protein 7</fullName>
    </submittedName>
</protein>
<dbReference type="SMART" id="SM00184">
    <property type="entry name" value="RING"/>
    <property type="match status" value="2"/>
</dbReference>
<evidence type="ECO:0000259" key="6">
    <source>
        <dbReference type="PROSITE" id="PS51805"/>
    </source>
</evidence>
<dbReference type="InterPro" id="IPR011011">
    <property type="entry name" value="Znf_FYVE_PHD"/>
</dbReference>
<evidence type="ECO:0000256" key="4">
    <source>
        <dbReference type="PROSITE-ProRule" id="PRU00175"/>
    </source>
</evidence>
<dbReference type="EMBL" id="KL448554">
    <property type="protein sequence ID" value="KFV03859.1"/>
    <property type="molecule type" value="Genomic_DNA"/>
</dbReference>
<feature type="non-terminal residue" evidence="7">
    <location>
        <position position="244"/>
    </location>
</feature>
<dbReference type="InterPro" id="IPR034732">
    <property type="entry name" value="EPHD"/>
</dbReference>
<evidence type="ECO:0000256" key="1">
    <source>
        <dbReference type="ARBA" id="ARBA00022723"/>
    </source>
</evidence>
<reference evidence="7 8" key="1">
    <citation type="submission" date="2014-04" db="EMBL/GenBank/DDBJ databases">
        <title>Genome evolution of avian class.</title>
        <authorList>
            <person name="Zhang G."/>
            <person name="Li C."/>
        </authorList>
    </citation>
    <scope>NUCLEOTIDE SEQUENCE [LARGE SCALE GENOMIC DNA]</scope>
    <source>
        <strain evidence="7">BGI_N340</strain>
    </source>
</reference>
<evidence type="ECO:0000256" key="3">
    <source>
        <dbReference type="ARBA" id="ARBA00022833"/>
    </source>
</evidence>